<organism evidence="1 2">
    <name type="scientific">Legionella pneumophila</name>
    <dbReference type="NCBI Taxonomy" id="446"/>
    <lineage>
        <taxon>Bacteria</taxon>
        <taxon>Pseudomonadati</taxon>
        <taxon>Pseudomonadota</taxon>
        <taxon>Gammaproteobacteria</taxon>
        <taxon>Legionellales</taxon>
        <taxon>Legionellaceae</taxon>
        <taxon>Legionella</taxon>
    </lineage>
</organism>
<dbReference type="InterPro" id="IPR017946">
    <property type="entry name" value="PLC-like_Pdiesterase_TIM-brl"/>
</dbReference>
<dbReference type="Proteomes" id="UP000239239">
    <property type="component" value="Unassembled WGS sequence"/>
</dbReference>
<dbReference type="Gene3D" id="3.20.20.190">
    <property type="entry name" value="Phosphatidylinositol (PI) phosphodiesterase"/>
    <property type="match status" value="1"/>
</dbReference>
<dbReference type="OrthoDB" id="9795622at2"/>
<name>A0A2S6F914_LEGPN</name>
<dbReference type="SUPFAM" id="SSF51695">
    <property type="entry name" value="PLC-like phosphodiesterases"/>
    <property type="match status" value="1"/>
</dbReference>
<dbReference type="PANTHER" id="PTHR46211:SF14">
    <property type="entry name" value="GLYCEROPHOSPHODIESTER PHOSPHODIESTERASE"/>
    <property type="match status" value="1"/>
</dbReference>
<dbReference type="GO" id="GO:0006629">
    <property type="term" value="P:lipid metabolic process"/>
    <property type="evidence" value="ECO:0007669"/>
    <property type="project" value="InterPro"/>
</dbReference>
<evidence type="ECO:0000313" key="2">
    <source>
        <dbReference type="Proteomes" id="UP000239239"/>
    </source>
</evidence>
<dbReference type="Pfam" id="PF03009">
    <property type="entry name" value="GDPD"/>
    <property type="match status" value="1"/>
</dbReference>
<dbReference type="AlphaFoldDB" id="A0A2S6F914"/>
<dbReference type="EMBL" id="PQWY01000001">
    <property type="protein sequence ID" value="PPK33944.1"/>
    <property type="molecule type" value="Genomic_DNA"/>
</dbReference>
<proteinExistence type="predicted"/>
<dbReference type="PROSITE" id="PS51704">
    <property type="entry name" value="GP_PDE"/>
    <property type="match status" value="1"/>
</dbReference>
<sequence>MAVLLKWIEKLIDGYFAVIPRHTPESENINSALVIAHRGAHNNARGIIENTLDAFQMAQEAGCWGIELDVHLTKDKVLVVNHDPTLNRLWNKDIAIADLNFSELRALEFRIPSLSDVVSQYGNSMHLFIELKTAIEDEKILVQALQNLTPCKDYHLLTLQESTFKKLCRFPKQSLLLVAVHNNVKKFCELSIREGYGGVLGNYLLLTNRVLKFLQDANQHFGVGFVDSKNSLYRELNRGVKWLFTNEAMKINQYLNDLRNKM</sequence>
<dbReference type="InterPro" id="IPR030395">
    <property type="entry name" value="GP_PDE_dom"/>
</dbReference>
<dbReference type="PANTHER" id="PTHR46211">
    <property type="entry name" value="GLYCEROPHOSPHORYL DIESTER PHOSPHODIESTERASE"/>
    <property type="match status" value="1"/>
</dbReference>
<comment type="caution">
    <text evidence="1">The sequence shown here is derived from an EMBL/GenBank/DDBJ whole genome shotgun (WGS) entry which is preliminary data.</text>
</comment>
<protein>
    <submittedName>
        <fullName evidence="1">Glycerophosphodiester phosphodiesterase</fullName>
    </submittedName>
</protein>
<gene>
    <name evidence="1" type="ORF">C3928_00190</name>
</gene>
<evidence type="ECO:0000313" key="1">
    <source>
        <dbReference type="EMBL" id="PPK33944.1"/>
    </source>
</evidence>
<dbReference type="GO" id="GO:0008081">
    <property type="term" value="F:phosphoric diester hydrolase activity"/>
    <property type="evidence" value="ECO:0007669"/>
    <property type="project" value="InterPro"/>
</dbReference>
<accession>A0A2S6F914</accession>
<reference evidence="1 2" key="1">
    <citation type="submission" date="2018-02" db="EMBL/GenBank/DDBJ databases">
        <title>Draft genome sequences of four Legionella pneumophila clinical strains isolated in Ontario.</title>
        <authorList>
            <person name="Fortuna A."/>
            <person name="Ramnarine R."/>
            <person name="Li A."/>
            <person name="Frantz C."/>
            <person name="Mallo G."/>
        </authorList>
    </citation>
    <scope>NUCLEOTIDE SEQUENCE [LARGE SCALE GENOMIC DNA]</scope>
    <source>
        <strain evidence="1 2">LG61</strain>
    </source>
</reference>